<keyword evidence="2" id="KW-1185">Reference proteome</keyword>
<gene>
    <name evidence="1" type="ORF">GCM10009754_88310</name>
</gene>
<evidence type="ECO:0000313" key="2">
    <source>
        <dbReference type="Proteomes" id="UP001501116"/>
    </source>
</evidence>
<dbReference type="Proteomes" id="UP001501116">
    <property type="component" value="Unassembled WGS sequence"/>
</dbReference>
<reference evidence="1 2" key="1">
    <citation type="journal article" date="2019" name="Int. J. Syst. Evol. Microbiol.">
        <title>The Global Catalogue of Microorganisms (GCM) 10K type strain sequencing project: providing services to taxonomists for standard genome sequencing and annotation.</title>
        <authorList>
            <consortium name="The Broad Institute Genomics Platform"/>
            <consortium name="The Broad Institute Genome Sequencing Center for Infectious Disease"/>
            <person name="Wu L."/>
            <person name="Ma J."/>
        </authorList>
    </citation>
    <scope>NUCLEOTIDE SEQUENCE [LARGE SCALE GENOMIC DNA]</scope>
    <source>
        <strain evidence="1 2">JCM 14545</strain>
    </source>
</reference>
<comment type="caution">
    <text evidence="1">The sequence shown here is derived from an EMBL/GenBank/DDBJ whole genome shotgun (WGS) entry which is preliminary data.</text>
</comment>
<dbReference type="EMBL" id="BAAANN010000112">
    <property type="protein sequence ID" value="GAA1995580.1"/>
    <property type="molecule type" value="Genomic_DNA"/>
</dbReference>
<protein>
    <submittedName>
        <fullName evidence="1">Uncharacterized protein</fullName>
    </submittedName>
</protein>
<name>A0ABN2T0A4_9PSEU</name>
<proteinExistence type="predicted"/>
<sequence>MWIRKTNESEPLMKCRELEMASKSGFQSDPEMSLAGVPFIGQAVSGMQAA</sequence>
<accession>A0ABN2T0A4</accession>
<organism evidence="1 2">
    <name type="scientific">Amycolatopsis minnesotensis</name>
    <dbReference type="NCBI Taxonomy" id="337894"/>
    <lineage>
        <taxon>Bacteria</taxon>
        <taxon>Bacillati</taxon>
        <taxon>Actinomycetota</taxon>
        <taxon>Actinomycetes</taxon>
        <taxon>Pseudonocardiales</taxon>
        <taxon>Pseudonocardiaceae</taxon>
        <taxon>Amycolatopsis</taxon>
    </lineage>
</organism>
<evidence type="ECO:0000313" key="1">
    <source>
        <dbReference type="EMBL" id="GAA1995580.1"/>
    </source>
</evidence>